<dbReference type="PANTHER" id="PTHR11731">
    <property type="entry name" value="PROTEASE FAMILY S9B,C DIPEPTIDYL-PEPTIDASE IV-RELATED"/>
    <property type="match status" value="1"/>
</dbReference>
<dbReference type="InterPro" id="IPR029058">
    <property type="entry name" value="AB_hydrolase_fold"/>
</dbReference>
<dbReference type="GO" id="GO:0008236">
    <property type="term" value="F:serine-type peptidase activity"/>
    <property type="evidence" value="ECO:0007669"/>
    <property type="project" value="InterPro"/>
</dbReference>
<accession>A0A561BKE9</accession>
<feature type="domain" description="Peptidase S9 prolyl oligopeptidase catalytic" evidence="1">
    <location>
        <begin position="488"/>
        <end position="686"/>
    </location>
</feature>
<reference evidence="3 4" key="1">
    <citation type="submission" date="2019-06" db="EMBL/GenBank/DDBJ databases">
        <title>Sequencing the genomes of 1000 actinobacteria strains.</title>
        <authorList>
            <person name="Klenk H.-P."/>
        </authorList>
    </citation>
    <scope>NUCLEOTIDE SEQUENCE [LARGE SCALE GENOMIC DNA]</scope>
    <source>
        <strain evidence="3 4">DSM 24683</strain>
    </source>
</reference>
<evidence type="ECO:0000313" key="3">
    <source>
        <dbReference type="EMBL" id="TWD79242.1"/>
    </source>
</evidence>
<dbReference type="Proteomes" id="UP000318380">
    <property type="component" value="Unassembled WGS sequence"/>
</dbReference>
<dbReference type="Gene3D" id="2.140.10.30">
    <property type="entry name" value="Dipeptidylpeptidase IV, N-terminal domain"/>
    <property type="match status" value="1"/>
</dbReference>
<dbReference type="Pfam" id="PF00326">
    <property type="entry name" value="Peptidase_S9"/>
    <property type="match status" value="1"/>
</dbReference>
<dbReference type="RefSeq" id="WP_145802213.1">
    <property type="nucleotide sequence ID" value="NZ_VIVK01000001.1"/>
</dbReference>
<dbReference type="Gene3D" id="3.40.50.1820">
    <property type="entry name" value="alpha/beta hydrolase"/>
    <property type="match status" value="1"/>
</dbReference>
<dbReference type="InterPro" id="IPR002469">
    <property type="entry name" value="Peptidase_S9B_N"/>
</dbReference>
<dbReference type="OrthoDB" id="3325701at2"/>
<evidence type="ECO:0000313" key="4">
    <source>
        <dbReference type="Proteomes" id="UP000318380"/>
    </source>
</evidence>
<protein>
    <submittedName>
        <fullName evidence="3">Dipeptidyl-peptidase-4</fullName>
    </submittedName>
</protein>
<keyword evidence="4" id="KW-1185">Reference proteome</keyword>
<dbReference type="SUPFAM" id="SSF53474">
    <property type="entry name" value="alpha/beta-Hydrolases"/>
    <property type="match status" value="1"/>
</dbReference>
<dbReference type="AlphaFoldDB" id="A0A561BKE9"/>
<name>A0A561BKE9_9ACTN</name>
<dbReference type="InterPro" id="IPR050278">
    <property type="entry name" value="Serine_Prot_S9B/DPPIV"/>
</dbReference>
<sequence>MDISRYPAQAARTQRFTLGLPRSFTLSPDGERVLFLRTRGPEDRQSCLWLLDGAEERLLVAPESLGADGPVPEAELIRRERTRERSGGVVAYSADAALRTVAFAVNGELWALDLDGTAVPRPVPTAGPVVDPRLDPTGHRVAYVTGRALHVVEIAGGNDREVAGSDDPEVGWGLAEHVASESMHRTRGHWWSPDGTRLLAARVDQTPVQRWWIADPANPDRPPREIAYPAAGTANALVSLHVLGLDGSATEIGWDRTAFEYLVSAGWDTHGPLLSVQSRDQRTLLVLAADPDSGKTEILHEQRDPAWVELVAGTPARTASGKLVHVRDTADSRQLTVDGEPVTPEGVQVRSVLEVTGESVLFEGNDEPTERHLWSYDETGLRRLTDEPGLHTGTRAGGTLLLASNTEAGRAFVVRRDGAADRELRSLAAKPVVTPRITWLRAGEQDLRTALLLPSWYEPGRRLPVLMAPYGGPAMQLVVRATGAWYATAQWYAESGFAVVIADGRGTPGRGPAWDKTVHGDTLSLPLADQVIAVRAAAEYCADLDLARVGIIGWSYGGTLAAAAVLRHPDVFHAAVAGAPVIDQRLYDTHWRERFIGRPDEHPEAYEKSSPIRDAATLSRPLLLVHGLADDNVVAANTLRMSAALLAAGRPHQVLPLAGATHSPSDPATAEGLLRHQLRFLQDALG</sequence>
<dbReference type="Pfam" id="PF00930">
    <property type="entry name" value="DPPIV_N"/>
    <property type="match status" value="1"/>
</dbReference>
<comment type="caution">
    <text evidence="3">The sequence shown here is derived from an EMBL/GenBank/DDBJ whole genome shotgun (WGS) entry which is preliminary data.</text>
</comment>
<gene>
    <name evidence="3" type="ORF">FB561_0297</name>
</gene>
<proteinExistence type="predicted"/>
<organism evidence="3 4">
    <name type="scientific">Kribbella amoyensis</name>
    <dbReference type="NCBI Taxonomy" id="996641"/>
    <lineage>
        <taxon>Bacteria</taxon>
        <taxon>Bacillati</taxon>
        <taxon>Actinomycetota</taxon>
        <taxon>Actinomycetes</taxon>
        <taxon>Propionibacteriales</taxon>
        <taxon>Kribbellaceae</taxon>
        <taxon>Kribbella</taxon>
    </lineage>
</organism>
<evidence type="ECO:0000259" key="2">
    <source>
        <dbReference type="Pfam" id="PF00930"/>
    </source>
</evidence>
<dbReference type="InterPro" id="IPR001375">
    <property type="entry name" value="Peptidase_S9_cat"/>
</dbReference>
<feature type="domain" description="Dipeptidylpeptidase IV N-terminal" evidence="2">
    <location>
        <begin position="105"/>
        <end position="391"/>
    </location>
</feature>
<dbReference type="GO" id="GO:0006508">
    <property type="term" value="P:proteolysis"/>
    <property type="evidence" value="ECO:0007669"/>
    <property type="project" value="InterPro"/>
</dbReference>
<dbReference type="GO" id="GO:0008239">
    <property type="term" value="F:dipeptidyl-peptidase activity"/>
    <property type="evidence" value="ECO:0007669"/>
    <property type="project" value="TreeGrafter"/>
</dbReference>
<dbReference type="EMBL" id="VIVK01000001">
    <property type="protein sequence ID" value="TWD79242.1"/>
    <property type="molecule type" value="Genomic_DNA"/>
</dbReference>
<dbReference type="PANTHER" id="PTHR11731:SF193">
    <property type="entry name" value="DIPEPTIDYL PEPTIDASE 9"/>
    <property type="match status" value="1"/>
</dbReference>
<evidence type="ECO:0000259" key="1">
    <source>
        <dbReference type="Pfam" id="PF00326"/>
    </source>
</evidence>
<dbReference type="SUPFAM" id="SSF82171">
    <property type="entry name" value="DPP6 N-terminal domain-like"/>
    <property type="match status" value="1"/>
</dbReference>